<evidence type="ECO:0000256" key="4">
    <source>
        <dbReference type="ARBA" id="ARBA00022737"/>
    </source>
</evidence>
<evidence type="ECO:0000256" key="3">
    <source>
        <dbReference type="ARBA" id="ARBA00022723"/>
    </source>
</evidence>
<comment type="caution">
    <text evidence="13">The sequence shown here is derived from an EMBL/GenBank/DDBJ whole genome shotgun (WGS) entry which is preliminary data.</text>
</comment>
<dbReference type="GO" id="GO:0008270">
    <property type="term" value="F:zinc ion binding"/>
    <property type="evidence" value="ECO:0007669"/>
    <property type="project" value="UniProtKB-KW"/>
</dbReference>
<keyword evidence="4" id="KW-0677">Repeat</keyword>
<keyword evidence="7" id="KW-0805">Transcription regulation</keyword>
<evidence type="ECO:0000256" key="5">
    <source>
        <dbReference type="ARBA" id="ARBA00022771"/>
    </source>
</evidence>
<evidence type="ECO:0000256" key="9">
    <source>
        <dbReference type="ARBA" id="ARBA00023242"/>
    </source>
</evidence>
<dbReference type="GO" id="GO:0005634">
    <property type="term" value="C:nucleus"/>
    <property type="evidence" value="ECO:0007669"/>
    <property type="project" value="UniProtKB-SubCell"/>
</dbReference>
<comment type="subcellular location">
    <subcellularLocation>
        <location evidence="1">Nucleus</location>
    </subcellularLocation>
</comment>
<dbReference type="InterPro" id="IPR036867">
    <property type="entry name" value="R3H_dom_sf"/>
</dbReference>
<keyword evidence="3" id="KW-0479">Metal-binding</keyword>
<evidence type="ECO:0000256" key="1">
    <source>
        <dbReference type="ARBA" id="ARBA00004123"/>
    </source>
</evidence>
<dbReference type="InterPro" id="IPR000967">
    <property type="entry name" value="Znf_NFX1"/>
</dbReference>
<dbReference type="PANTHER" id="PTHR12360:SF12">
    <property type="entry name" value="TRANSCRIPTIONAL REPRESSOR NF-X1"/>
    <property type="match status" value="1"/>
</dbReference>
<dbReference type="GO" id="GO:0000981">
    <property type="term" value="F:DNA-binding transcription factor activity, RNA polymerase II-specific"/>
    <property type="evidence" value="ECO:0007669"/>
    <property type="project" value="TreeGrafter"/>
</dbReference>
<dbReference type="VEuPathDB" id="TriTrypDB:TM35_000191030"/>
<dbReference type="PROSITE" id="PS51061">
    <property type="entry name" value="R3H"/>
    <property type="match status" value="1"/>
</dbReference>
<feature type="domain" description="R3H" evidence="12">
    <location>
        <begin position="612"/>
        <end position="674"/>
    </location>
</feature>
<evidence type="ECO:0000313" key="14">
    <source>
        <dbReference type="Proteomes" id="UP000192257"/>
    </source>
</evidence>
<evidence type="ECO:0000256" key="8">
    <source>
        <dbReference type="ARBA" id="ARBA00023163"/>
    </source>
</evidence>
<evidence type="ECO:0000256" key="7">
    <source>
        <dbReference type="ARBA" id="ARBA00023015"/>
    </source>
</evidence>
<dbReference type="Proteomes" id="UP000192257">
    <property type="component" value="Unassembled WGS sequence"/>
</dbReference>
<evidence type="ECO:0000259" key="12">
    <source>
        <dbReference type="PROSITE" id="PS51061"/>
    </source>
</evidence>
<dbReference type="InterPro" id="IPR034078">
    <property type="entry name" value="NFX1_fam"/>
</dbReference>
<protein>
    <recommendedName>
        <fullName evidence="15">Transcription factor-like protein</fullName>
    </recommendedName>
</protein>
<sequence>MPKDIVASAQCDSALLPERTKDIIQQLVSLRYECASCLNNIRHDVAVWSCDDCFRIFHLYCIKKWAKQGESGDGLSFRCPHCQKTHSSASKYVCFCGKMRDPPYDPHITPHSCGQTCGKARPFCPHPCPLQCHPGPCPDCSAIAGPQTCSCGATTYTWRCGNPDPQKTCQGICSKELNCGKHKCKRTCHLGPCDPCSEKVQVICYCSSETRELLCPESSFSCGKVCGKKLRCGVHFCDLECHSGSCPPCSRDPSVVSTCPCGTIPLTIERLKCDDPIPTCTNVCGRLLDCGRHACEKLCHDGDCEPCKHRSLTRCLCGMTQVSLPCKDQDGFRCEKVCKTKLSCGKHECRETCCSARKKPNDVKHNCNRVCNRKLACGHECLEPCHRGLCPPCAHVVPEILKCRCGAEMLMPPQPCGTPPPKCNRPCTIVPPCNHPPSKHSCHYGDCPPCMFPVKMMCAGGHTIVGNIPCSAEFASCKKKCGKLLACGHECMRMCHPGLCIDESHVCVQICGKIHEECGHVCKSKCHFSQECPQCQEVVERRCECGRKIEHVPCKKFLKFLNEHPEDNLDLKCNADCLFEQRLQILASRIKTPLPSSVRYSIPLWSFALQNSEWIRTIEEQLSSFITSDSSMKCMKPMPSEKRAIVHSLCHFYHLRSEAVDSEPNRSCILTKTPMTRIPVPLLSEAITEPDRYNPIIFIKEISERDDMLCKRVIVMKGQHVNIVSVSRSLQDYAGDFVCETEDILSNGVKQIRTFFINEAKRQQAYRHLRAISPPFDFFIPTVSNDRGFKETKPPSLKSWVKTVSSK</sequence>
<keyword evidence="5 10" id="KW-0863">Zinc-finger</keyword>
<dbReference type="EMBL" id="NBCO01000019">
    <property type="protein sequence ID" value="ORC87859.1"/>
    <property type="molecule type" value="Genomic_DNA"/>
</dbReference>
<dbReference type="STRING" id="67003.A0A1X0NUI9"/>
<dbReference type="GeneID" id="39986381"/>
<dbReference type="Pfam" id="PF01422">
    <property type="entry name" value="zf-NF-X1"/>
    <property type="match status" value="10"/>
</dbReference>
<keyword evidence="6" id="KW-0862">Zinc</keyword>
<dbReference type="PANTHER" id="PTHR12360">
    <property type="entry name" value="NUCLEAR TRANSCRIPTION FACTOR, X-BOX BINDING 1 NFX1"/>
    <property type="match status" value="1"/>
</dbReference>
<dbReference type="SUPFAM" id="SSF57850">
    <property type="entry name" value="RING/U-box"/>
    <property type="match status" value="1"/>
</dbReference>
<dbReference type="InterPro" id="IPR001374">
    <property type="entry name" value="R3H_dom"/>
</dbReference>
<proteinExistence type="inferred from homology"/>
<dbReference type="CDD" id="cd06008">
    <property type="entry name" value="NF-X1-zinc-finger"/>
    <property type="match status" value="5"/>
</dbReference>
<evidence type="ECO:0000313" key="13">
    <source>
        <dbReference type="EMBL" id="ORC87859.1"/>
    </source>
</evidence>
<accession>A0A1X0NUI9</accession>
<dbReference type="GO" id="GO:0000977">
    <property type="term" value="F:RNA polymerase II transcription regulatory region sequence-specific DNA binding"/>
    <property type="evidence" value="ECO:0007669"/>
    <property type="project" value="TreeGrafter"/>
</dbReference>
<dbReference type="OrthoDB" id="6512771at2759"/>
<dbReference type="AlphaFoldDB" id="A0A1X0NUI9"/>
<evidence type="ECO:0008006" key="15">
    <source>
        <dbReference type="Google" id="ProtNLM"/>
    </source>
</evidence>
<dbReference type="CDD" id="cd02325">
    <property type="entry name" value="R3H"/>
    <property type="match status" value="1"/>
</dbReference>
<dbReference type="SUPFAM" id="SSF82708">
    <property type="entry name" value="R3H domain"/>
    <property type="match status" value="1"/>
</dbReference>
<dbReference type="SMART" id="SM00438">
    <property type="entry name" value="ZnF_NFX"/>
    <property type="match status" value="9"/>
</dbReference>
<dbReference type="PROSITE" id="PS50089">
    <property type="entry name" value="ZF_RING_2"/>
    <property type="match status" value="1"/>
</dbReference>
<evidence type="ECO:0000256" key="2">
    <source>
        <dbReference type="ARBA" id="ARBA00007269"/>
    </source>
</evidence>
<reference evidence="13 14" key="1">
    <citation type="submission" date="2017-03" db="EMBL/GenBank/DDBJ databases">
        <title>An alternative strategy for trypanosome survival in the mammalian bloodstream revealed through genome and transcriptome analysis of the ubiquitous bovine parasite Trypanosoma (Megatrypanum) theileri.</title>
        <authorList>
            <person name="Kelly S."/>
            <person name="Ivens A."/>
            <person name="Mott A."/>
            <person name="O'Neill E."/>
            <person name="Emms D."/>
            <person name="Macleod O."/>
            <person name="Voorheis P."/>
            <person name="Matthews J."/>
            <person name="Matthews K."/>
            <person name="Carrington M."/>
        </authorList>
    </citation>
    <scope>NUCLEOTIDE SEQUENCE [LARGE SCALE GENOMIC DNA]</scope>
    <source>
        <strain evidence="13">Edinburgh</strain>
    </source>
</reference>
<feature type="domain" description="RING-type" evidence="11">
    <location>
        <begin position="34"/>
        <end position="83"/>
    </location>
</feature>
<dbReference type="InterPro" id="IPR001841">
    <property type="entry name" value="Znf_RING"/>
</dbReference>
<keyword evidence="9" id="KW-0539">Nucleus</keyword>
<name>A0A1X0NUI9_9TRYP</name>
<keyword evidence="8" id="KW-0804">Transcription</keyword>
<organism evidence="13 14">
    <name type="scientific">Trypanosoma theileri</name>
    <dbReference type="NCBI Taxonomy" id="67003"/>
    <lineage>
        <taxon>Eukaryota</taxon>
        <taxon>Discoba</taxon>
        <taxon>Euglenozoa</taxon>
        <taxon>Kinetoplastea</taxon>
        <taxon>Metakinetoplastina</taxon>
        <taxon>Trypanosomatida</taxon>
        <taxon>Trypanosomatidae</taxon>
        <taxon>Trypanosoma</taxon>
    </lineage>
</organism>
<evidence type="ECO:0000256" key="10">
    <source>
        <dbReference type="PROSITE-ProRule" id="PRU00175"/>
    </source>
</evidence>
<evidence type="ECO:0000259" key="11">
    <source>
        <dbReference type="PROSITE" id="PS50089"/>
    </source>
</evidence>
<evidence type="ECO:0000256" key="6">
    <source>
        <dbReference type="ARBA" id="ARBA00022833"/>
    </source>
</evidence>
<dbReference type="Gene3D" id="3.30.1370.50">
    <property type="entry name" value="R3H-like domain"/>
    <property type="match status" value="1"/>
</dbReference>
<dbReference type="SMART" id="SM00393">
    <property type="entry name" value="R3H"/>
    <property type="match status" value="1"/>
</dbReference>
<dbReference type="RefSeq" id="XP_028881925.1">
    <property type="nucleotide sequence ID" value="XM_029026601.1"/>
</dbReference>
<keyword evidence="14" id="KW-1185">Reference proteome</keyword>
<comment type="similarity">
    <text evidence="2">Belongs to the NFX1 family.</text>
</comment>
<dbReference type="Pfam" id="PF01424">
    <property type="entry name" value="R3H"/>
    <property type="match status" value="1"/>
</dbReference>
<gene>
    <name evidence="13" type="ORF">TM35_000191030</name>
</gene>